<dbReference type="OrthoDB" id="10469442at2759"/>
<keyword evidence="1" id="KW-1133">Transmembrane helix</keyword>
<evidence type="ECO:0000256" key="1">
    <source>
        <dbReference type="SAM" id="Phobius"/>
    </source>
</evidence>
<dbReference type="EMBL" id="QPKB01000007">
    <property type="protein sequence ID" value="RWR88492.1"/>
    <property type="molecule type" value="Genomic_DNA"/>
</dbReference>
<name>A0A3S3NAR4_9MAGN</name>
<organism evidence="2 3">
    <name type="scientific">Cinnamomum micranthum f. kanehirae</name>
    <dbReference type="NCBI Taxonomy" id="337451"/>
    <lineage>
        <taxon>Eukaryota</taxon>
        <taxon>Viridiplantae</taxon>
        <taxon>Streptophyta</taxon>
        <taxon>Embryophyta</taxon>
        <taxon>Tracheophyta</taxon>
        <taxon>Spermatophyta</taxon>
        <taxon>Magnoliopsida</taxon>
        <taxon>Magnoliidae</taxon>
        <taxon>Laurales</taxon>
        <taxon>Lauraceae</taxon>
        <taxon>Cinnamomum</taxon>
    </lineage>
</organism>
<gene>
    <name evidence="2" type="ORF">CKAN_01750400</name>
</gene>
<dbReference type="STRING" id="337451.A0A3S3NAR4"/>
<keyword evidence="1" id="KW-0812">Transmembrane</keyword>
<dbReference type="Proteomes" id="UP000283530">
    <property type="component" value="Unassembled WGS sequence"/>
</dbReference>
<evidence type="ECO:0000313" key="3">
    <source>
        <dbReference type="Proteomes" id="UP000283530"/>
    </source>
</evidence>
<keyword evidence="1" id="KW-0472">Membrane</keyword>
<sequence length="90" mass="10158">MCLIVHPSKHMGQMKVLKAVLFLTCNLALAIFGFPPATLLILKGLGGLSLGDFWDWMESLWAWNSATYLYLVLVHLPCWVLCIHILLHPL</sequence>
<proteinExistence type="predicted"/>
<keyword evidence="3" id="KW-1185">Reference proteome</keyword>
<dbReference type="AlphaFoldDB" id="A0A3S3NAR4"/>
<comment type="caution">
    <text evidence="2">The sequence shown here is derived from an EMBL/GenBank/DDBJ whole genome shotgun (WGS) entry which is preliminary data.</text>
</comment>
<accession>A0A3S3NAR4</accession>
<feature type="transmembrane region" description="Helical" evidence="1">
    <location>
        <begin position="20"/>
        <end position="42"/>
    </location>
</feature>
<evidence type="ECO:0000313" key="2">
    <source>
        <dbReference type="EMBL" id="RWR88492.1"/>
    </source>
</evidence>
<feature type="transmembrane region" description="Helical" evidence="1">
    <location>
        <begin position="62"/>
        <end position="87"/>
    </location>
</feature>
<protein>
    <submittedName>
        <fullName evidence="2">Glycosylphosphatidylinositol anchor attachment 1 protein isoform X1</fullName>
    </submittedName>
</protein>
<reference evidence="2 3" key="1">
    <citation type="journal article" date="2019" name="Nat. Plants">
        <title>Stout camphor tree genome fills gaps in understanding of flowering plant genome evolution.</title>
        <authorList>
            <person name="Chaw S.M."/>
            <person name="Liu Y.C."/>
            <person name="Wu Y.W."/>
            <person name="Wang H.Y."/>
            <person name="Lin C.I."/>
            <person name="Wu C.S."/>
            <person name="Ke H.M."/>
            <person name="Chang L.Y."/>
            <person name="Hsu C.Y."/>
            <person name="Yang H.T."/>
            <person name="Sudianto E."/>
            <person name="Hsu M.H."/>
            <person name="Wu K.P."/>
            <person name="Wang L.N."/>
            <person name="Leebens-Mack J.H."/>
            <person name="Tsai I.J."/>
        </authorList>
    </citation>
    <scope>NUCLEOTIDE SEQUENCE [LARGE SCALE GENOMIC DNA]</scope>
    <source>
        <strain evidence="3">cv. Chaw 1501</strain>
        <tissue evidence="2">Young leaves</tissue>
    </source>
</reference>